<dbReference type="Proteomes" id="UP000002058">
    <property type="component" value="Unassembled WGS sequence"/>
</dbReference>
<name>C4JGM6_UNCRE</name>
<dbReference type="InParanoid" id="C4JGM6"/>
<dbReference type="KEGG" id="ure:UREG_02538"/>
<dbReference type="HOGENOM" id="CLU_570109_0_0_1"/>
<sequence>MGADVQTGALDTVLHKWAYIRGPQLTYPESYLTIFKSVAERLPDINARAKYDEDTPLHKIVAGLHQEEEVEGACDILFALDQPPDINAVNRKGWTAMYYSLLTERDPFRQAIYLLNKGANLTTYANDGKNIFFPITYNVVFSDQQSHDLILELLTHLVRTEAGLKDKKEAYEKYFRPAPANILALSEAAKAGRVQTMNLLLDLGFEKDINKLVETDPPFTVLDHALLSAASRRYDHMEALASYTSGAARKRARAAGNVYGRSNESPSRAAEAYAGSYKVLHLLRSRGAKRACELESLASSKRLDLRHMYPKYWLHPDVCDVMHLYWLGFPPETQPNRNDWDILYELSRYPENWRDQLVDILRELYEDGVWRPDLKLLERAVKGSSSAKATTLEVPDNEFLQKIVTLLTTLGKTDPSTAASDAKDQGSVWIEARETTSSGPNGLHRTIPGYNLEVELLGTKGLGKTRRVKAEAMFWGAHI</sequence>
<dbReference type="SUPFAM" id="SSF48403">
    <property type="entry name" value="Ankyrin repeat"/>
    <property type="match status" value="1"/>
</dbReference>
<dbReference type="OrthoDB" id="626167at2759"/>
<gene>
    <name evidence="1" type="ORF">UREG_02538</name>
</gene>
<accession>C4JGM6</accession>
<dbReference type="Gene3D" id="1.25.40.20">
    <property type="entry name" value="Ankyrin repeat-containing domain"/>
    <property type="match status" value="1"/>
</dbReference>
<dbReference type="eggNOG" id="KOG4177">
    <property type="taxonomic scope" value="Eukaryota"/>
</dbReference>
<dbReference type="OMA" id="NDWDILY"/>
<organism evidence="1 2">
    <name type="scientific">Uncinocarpus reesii (strain UAMH 1704)</name>
    <dbReference type="NCBI Taxonomy" id="336963"/>
    <lineage>
        <taxon>Eukaryota</taxon>
        <taxon>Fungi</taxon>
        <taxon>Dikarya</taxon>
        <taxon>Ascomycota</taxon>
        <taxon>Pezizomycotina</taxon>
        <taxon>Eurotiomycetes</taxon>
        <taxon>Eurotiomycetidae</taxon>
        <taxon>Onygenales</taxon>
        <taxon>Onygenaceae</taxon>
        <taxon>Uncinocarpus</taxon>
    </lineage>
</organism>
<evidence type="ECO:0000313" key="1">
    <source>
        <dbReference type="EMBL" id="EEP77689.1"/>
    </source>
</evidence>
<evidence type="ECO:0000313" key="2">
    <source>
        <dbReference type="Proteomes" id="UP000002058"/>
    </source>
</evidence>
<reference evidence="2" key="1">
    <citation type="journal article" date="2009" name="Genome Res.">
        <title>Comparative genomic analyses of the human fungal pathogens Coccidioides and their relatives.</title>
        <authorList>
            <person name="Sharpton T.J."/>
            <person name="Stajich J.E."/>
            <person name="Rounsley S.D."/>
            <person name="Gardner M.J."/>
            <person name="Wortman J.R."/>
            <person name="Jordar V.S."/>
            <person name="Maiti R."/>
            <person name="Kodira C.D."/>
            <person name="Neafsey D.E."/>
            <person name="Zeng Q."/>
            <person name="Hung C.-Y."/>
            <person name="McMahan C."/>
            <person name="Muszewska A."/>
            <person name="Grynberg M."/>
            <person name="Mandel M.A."/>
            <person name="Kellner E.M."/>
            <person name="Barker B.M."/>
            <person name="Galgiani J.N."/>
            <person name="Orbach M.J."/>
            <person name="Kirkland T.N."/>
            <person name="Cole G.T."/>
            <person name="Henn M.R."/>
            <person name="Birren B.W."/>
            <person name="Taylor J.W."/>
        </authorList>
    </citation>
    <scope>NUCLEOTIDE SEQUENCE [LARGE SCALE GENOMIC DNA]</scope>
    <source>
        <strain evidence="2">UAMH 1704</strain>
    </source>
</reference>
<dbReference type="VEuPathDB" id="FungiDB:UREG_02538"/>
<dbReference type="EMBL" id="CH476615">
    <property type="protein sequence ID" value="EEP77689.1"/>
    <property type="molecule type" value="Genomic_DNA"/>
</dbReference>
<dbReference type="GeneID" id="8441909"/>
<dbReference type="RefSeq" id="XP_002543022.1">
    <property type="nucleotide sequence ID" value="XM_002542976.1"/>
</dbReference>
<dbReference type="InterPro" id="IPR036770">
    <property type="entry name" value="Ankyrin_rpt-contain_sf"/>
</dbReference>
<dbReference type="AlphaFoldDB" id="C4JGM6"/>
<protein>
    <submittedName>
        <fullName evidence="1">Uncharacterized protein</fullName>
    </submittedName>
</protein>
<keyword evidence="2" id="KW-1185">Reference proteome</keyword>
<proteinExistence type="predicted"/>